<dbReference type="PANTHER" id="PTHR13048">
    <property type="entry name" value="TRAFFICKING PROTEIN PARTICLE COMPLEX SUBUNIT 3"/>
    <property type="match status" value="1"/>
</dbReference>
<evidence type="ECO:0000256" key="6">
    <source>
        <dbReference type="ARBA" id="ARBA00022824"/>
    </source>
</evidence>
<dbReference type="Proteomes" id="UP001174909">
    <property type="component" value="Unassembled WGS sequence"/>
</dbReference>
<dbReference type="InterPro" id="IPR024096">
    <property type="entry name" value="NO_sig/Golgi_transp_ligand-bd"/>
</dbReference>
<dbReference type="Gene3D" id="3.30.1380.20">
    <property type="entry name" value="Trafficking protein particle complex subunit 3"/>
    <property type="match status" value="1"/>
</dbReference>
<evidence type="ECO:0000256" key="2">
    <source>
        <dbReference type="ARBA" id="ARBA00004222"/>
    </source>
</evidence>
<proteinExistence type="inferred from homology"/>
<dbReference type="SUPFAM" id="SSF111126">
    <property type="entry name" value="Ligand-binding domain in the NO signalling and Golgi transport"/>
    <property type="match status" value="1"/>
</dbReference>
<gene>
    <name evidence="12" type="ORF">GBAR_LOCUS27462</name>
</gene>
<reference evidence="12" key="1">
    <citation type="submission" date="2023-03" db="EMBL/GenBank/DDBJ databases">
        <authorList>
            <person name="Steffen K."/>
            <person name="Cardenas P."/>
        </authorList>
    </citation>
    <scope>NUCLEOTIDE SEQUENCE</scope>
</reference>
<dbReference type="PIRSF" id="PIRSF018293">
    <property type="entry name" value="TRAPP_I_complex_Bet3"/>
    <property type="match status" value="1"/>
</dbReference>
<dbReference type="InterPro" id="IPR007194">
    <property type="entry name" value="TRAPP_component"/>
</dbReference>
<dbReference type="Pfam" id="PF04051">
    <property type="entry name" value="TRAPP"/>
    <property type="match status" value="1"/>
</dbReference>
<organism evidence="12 13">
    <name type="scientific">Geodia barretti</name>
    <name type="common">Barrett's horny sponge</name>
    <dbReference type="NCBI Taxonomy" id="519541"/>
    <lineage>
        <taxon>Eukaryota</taxon>
        <taxon>Metazoa</taxon>
        <taxon>Porifera</taxon>
        <taxon>Demospongiae</taxon>
        <taxon>Heteroscleromorpha</taxon>
        <taxon>Tetractinellida</taxon>
        <taxon>Astrophorina</taxon>
        <taxon>Geodiidae</taxon>
        <taxon>Geodia</taxon>
    </lineage>
</organism>
<dbReference type="GO" id="GO:0048193">
    <property type="term" value="P:Golgi vesicle transport"/>
    <property type="evidence" value="ECO:0007669"/>
    <property type="project" value="InterPro"/>
</dbReference>
<evidence type="ECO:0000256" key="5">
    <source>
        <dbReference type="ARBA" id="ARBA00022448"/>
    </source>
</evidence>
<keyword evidence="13" id="KW-1185">Reference proteome</keyword>
<protein>
    <recommendedName>
        <fullName evidence="11">Trafficking protein particle complex subunit</fullName>
    </recommendedName>
</protein>
<dbReference type="GO" id="GO:0005783">
    <property type="term" value="C:endoplasmic reticulum"/>
    <property type="evidence" value="ECO:0007669"/>
    <property type="project" value="UniProtKB-SubCell"/>
</dbReference>
<evidence type="ECO:0000256" key="9">
    <source>
        <dbReference type="ARBA" id="ARBA00023139"/>
    </source>
</evidence>
<keyword evidence="10" id="KW-0449">Lipoprotein</keyword>
<evidence type="ECO:0000256" key="10">
    <source>
        <dbReference type="ARBA" id="ARBA00023288"/>
    </source>
</evidence>
<comment type="subcellular location">
    <subcellularLocation>
        <location evidence="3">Endoplasmic reticulum</location>
    </subcellularLocation>
    <subcellularLocation>
        <location evidence="2 11">Golgi apparatus</location>
        <location evidence="2 11">cis-Golgi network</location>
    </subcellularLocation>
</comment>
<dbReference type="EMBL" id="CASHTH010003821">
    <property type="protein sequence ID" value="CAI8049891.1"/>
    <property type="molecule type" value="Genomic_DNA"/>
</dbReference>
<evidence type="ECO:0000256" key="7">
    <source>
        <dbReference type="ARBA" id="ARBA00022892"/>
    </source>
</evidence>
<comment type="caution">
    <text evidence="12">The sequence shown here is derived from an EMBL/GenBank/DDBJ whole genome shotgun (WGS) entry which is preliminary data.</text>
</comment>
<keyword evidence="8 11" id="KW-0333">Golgi apparatus</keyword>
<evidence type="ECO:0000313" key="12">
    <source>
        <dbReference type="EMBL" id="CAI8049891.1"/>
    </source>
</evidence>
<sequence length="179" mass="20172">MSRQGRPQDTRKVSGELFSLTYGALVAQLVRDYEKDEEVNQQLDKMGYNIGVRLIEDFFARSQQGRCHDFAQAADVLTKVGFKMFLGVVPTVANWSAKGDEFSLILDQNPLVDFVELPETHQGLLYSNIICGVIRGALEMVQLEVKVWFVQDQLRGSDSTEIRVKFLKKLEDAVPAGED</sequence>
<comment type="subunit">
    <text evidence="11">Homodimer.</text>
</comment>
<keyword evidence="9" id="KW-0564">Palmitate</keyword>
<dbReference type="CDD" id="cd14942">
    <property type="entry name" value="TRAPPC3_bet3"/>
    <property type="match status" value="1"/>
</dbReference>
<dbReference type="GO" id="GO:0005794">
    <property type="term" value="C:Golgi apparatus"/>
    <property type="evidence" value="ECO:0007669"/>
    <property type="project" value="UniProtKB-SubCell"/>
</dbReference>
<keyword evidence="5 11" id="KW-0813">Transport</keyword>
<evidence type="ECO:0000256" key="4">
    <source>
        <dbReference type="ARBA" id="ARBA00006218"/>
    </source>
</evidence>
<dbReference type="AlphaFoldDB" id="A0AA35TLN1"/>
<accession>A0AA35TLN1</accession>
<comment type="similarity">
    <text evidence="4 11">Belongs to the TRAPP small subunits family. BET3 subfamily.</text>
</comment>
<comment type="function">
    <text evidence="1 11">May play a role in vesicular transport from endoplasmic reticulum to Golgi.</text>
</comment>
<evidence type="ECO:0000256" key="1">
    <source>
        <dbReference type="ARBA" id="ARBA00002910"/>
    </source>
</evidence>
<keyword evidence="7 11" id="KW-0931">ER-Golgi transport</keyword>
<dbReference type="InterPro" id="IPR016721">
    <property type="entry name" value="Bet3"/>
</dbReference>
<evidence type="ECO:0000256" key="11">
    <source>
        <dbReference type="PIRNR" id="PIRNR018293"/>
    </source>
</evidence>
<dbReference type="FunFam" id="3.30.1380.20:FF:000003">
    <property type="entry name" value="Trafficking protein particle complex subunit"/>
    <property type="match status" value="1"/>
</dbReference>
<evidence type="ECO:0000256" key="8">
    <source>
        <dbReference type="ARBA" id="ARBA00023034"/>
    </source>
</evidence>
<evidence type="ECO:0000256" key="3">
    <source>
        <dbReference type="ARBA" id="ARBA00004240"/>
    </source>
</evidence>
<keyword evidence="6" id="KW-0256">Endoplasmic reticulum</keyword>
<dbReference type="GO" id="GO:0030008">
    <property type="term" value="C:TRAPP complex"/>
    <property type="evidence" value="ECO:0007669"/>
    <property type="project" value="InterPro"/>
</dbReference>
<evidence type="ECO:0000313" key="13">
    <source>
        <dbReference type="Proteomes" id="UP001174909"/>
    </source>
</evidence>
<name>A0AA35TLN1_GEOBA</name>